<sequence length="95" mass="10413">MATRISHPGRLPASAGQPAQQEAAGQTGEPAYTTPDYASIARQFAALSHHMAERARKTGDGRLRHLAERFGRRADEMMDDLCRPVSRPRAGADER</sequence>
<evidence type="ECO:0000313" key="2">
    <source>
        <dbReference type="EMBL" id="AWK86441.1"/>
    </source>
</evidence>
<keyword evidence="3" id="KW-1185">Reference proteome</keyword>
<accession>A0A2S2CPL4</accession>
<name>A0A2S2CPL4_9PROT</name>
<proteinExistence type="predicted"/>
<gene>
    <name evidence="2" type="ORF">DEW08_09495</name>
</gene>
<feature type="compositionally biased region" description="Low complexity" evidence="1">
    <location>
        <begin position="12"/>
        <end position="31"/>
    </location>
</feature>
<dbReference type="AlphaFoldDB" id="A0A2S2CPL4"/>
<dbReference type="Proteomes" id="UP000245629">
    <property type="component" value="Chromosome 2"/>
</dbReference>
<dbReference type="KEGG" id="azz:DEW08_09495"/>
<feature type="region of interest" description="Disordered" evidence="1">
    <location>
        <begin position="1"/>
        <end position="33"/>
    </location>
</feature>
<evidence type="ECO:0000256" key="1">
    <source>
        <dbReference type="SAM" id="MobiDB-lite"/>
    </source>
</evidence>
<protein>
    <submittedName>
        <fullName evidence="2">Uncharacterized protein</fullName>
    </submittedName>
</protein>
<dbReference type="RefSeq" id="WP_109326555.1">
    <property type="nucleotide sequence ID" value="NZ_CP029353.1"/>
</dbReference>
<dbReference type="EMBL" id="CP029353">
    <property type="protein sequence ID" value="AWK86441.1"/>
    <property type="molecule type" value="Genomic_DNA"/>
</dbReference>
<organism evidence="2 3">
    <name type="scientific">Azospirillum thermophilum</name>
    <dbReference type="NCBI Taxonomy" id="2202148"/>
    <lineage>
        <taxon>Bacteria</taxon>
        <taxon>Pseudomonadati</taxon>
        <taxon>Pseudomonadota</taxon>
        <taxon>Alphaproteobacteria</taxon>
        <taxon>Rhodospirillales</taxon>
        <taxon>Azospirillaceae</taxon>
        <taxon>Azospirillum</taxon>
    </lineage>
</organism>
<reference evidence="3" key="1">
    <citation type="submission" date="2018-05" db="EMBL/GenBank/DDBJ databases">
        <title>Azospirillum thermophila sp. nov., a novel isolated from hot spring.</title>
        <authorList>
            <person name="Zhao Z."/>
        </authorList>
    </citation>
    <scope>NUCLEOTIDE SEQUENCE [LARGE SCALE GENOMIC DNA]</scope>
    <source>
        <strain evidence="3">CFH 70021</strain>
    </source>
</reference>
<evidence type="ECO:0000313" key="3">
    <source>
        <dbReference type="Proteomes" id="UP000245629"/>
    </source>
</evidence>